<dbReference type="EMBL" id="UINC01031795">
    <property type="protein sequence ID" value="SVB18402.1"/>
    <property type="molecule type" value="Genomic_DNA"/>
</dbReference>
<protein>
    <recommendedName>
        <fullName evidence="2">Deiodinase</fullName>
    </recommendedName>
</protein>
<dbReference type="PANTHER" id="PTHR11781">
    <property type="entry name" value="IODOTHYRONINE DEIODINASE"/>
    <property type="match status" value="1"/>
</dbReference>
<dbReference type="Pfam" id="PF00837">
    <property type="entry name" value="T4_deiodinase"/>
    <property type="match status" value="1"/>
</dbReference>
<accession>A0A382BY04</accession>
<dbReference type="SUPFAM" id="SSF52833">
    <property type="entry name" value="Thioredoxin-like"/>
    <property type="match status" value="1"/>
</dbReference>
<name>A0A382BY04_9ZZZZ</name>
<reference evidence="1" key="1">
    <citation type="submission" date="2018-05" db="EMBL/GenBank/DDBJ databases">
        <authorList>
            <person name="Lanie J.A."/>
            <person name="Ng W.-L."/>
            <person name="Kazmierczak K.M."/>
            <person name="Andrzejewski T.M."/>
            <person name="Davidsen T.M."/>
            <person name="Wayne K.J."/>
            <person name="Tettelin H."/>
            <person name="Glass J.I."/>
            <person name="Rusch D."/>
            <person name="Podicherti R."/>
            <person name="Tsui H.-C.T."/>
            <person name="Winkler M.E."/>
        </authorList>
    </citation>
    <scope>NUCLEOTIDE SEQUENCE</scope>
</reference>
<feature type="non-terminal residue" evidence="1">
    <location>
        <position position="1"/>
    </location>
</feature>
<dbReference type="InterPro" id="IPR000643">
    <property type="entry name" value="Iodothyronine_deiodinase"/>
</dbReference>
<evidence type="ECO:0008006" key="2">
    <source>
        <dbReference type="Google" id="ProtNLM"/>
    </source>
</evidence>
<dbReference type="GO" id="GO:0004800">
    <property type="term" value="F:thyroxine 5'-deiodinase activity"/>
    <property type="evidence" value="ECO:0007669"/>
    <property type="project" value="InterPro"/>
</dbReference>
<organism evidence="1">
    <name type="scientific">marine metagenome</name>
    <dbReference type="NCBI Taxonomy" id="408172"/>
    <lineage>
        <taxon>unclassified sequences</taxon>
        <taxon>metagenomes</taxon>
        <taxon>ecological metagenomes</taxon>
    </lineage>
</organism>
<sequence length="122" mass="14026">VRLDELAKSHGDKVKFFSVYIREAHAEGEDQVPRNLDEDVIFEQPATTDERAEVAAACMLRYNFSFPMLLDNMENEAEEKYNSWPDRLYLIGPDGKIAYQGGMGPLYFDVDEFEEAVRTHSN</sequence>
<evidence type="ECO:0000313" key="1">
    <source>
        <dbReference type="EMBL" id="SVB18402.1"/>
    </source>
</evidence>
<dbReference type="PANTHER" id="PTHR11781:SF22">
    <property type="entry name" value="TYPE I IODOTHYRONINE DEIODINASE"/>
    <property type="match status" value="1"/>
</dbReference>
<dbReference type="AlphaFoldDB" id="A0A382BY04"/>
<dbReference type="InterPro" id="IPR036249">
    <property type="entry name" value="Thioredoxin-like_sf"/>
</dbReference>
<proteinExistence type="predicted"/>
<gene>
    <name evidence="1" type="ORF">METZ01_LOCUS171256</name>
</gene>
<dbReference type="GO" id="GO:0042403">
    <property type="term" value="P:thyroid hormone metabolic process"/>
    <property type="evidence" value="ECO:0007669"/>
    <property type="project" value="TreeGrafter"/>
</dbReference>
<dbReference type="Gene3D" id="3.40.30.10">
    <property type="entry name" value="Glutaredoxin"/>
    <property type="match status" value="1"/>
</dbReference>